<evidence type="ECO:0000313" key="5">
    <source>
        <dbReference type="Proteomes" id="UP001138997"/>
    </source>
</evidence>
<dbReference type="Pfam" id="PF14742">
    <property type="entry name" value="GDE_N_bis"/>
    <property type="match status" value="1"/>
</dbReference>
<reference evidence="4" key="1">
    <citation type="submission" date="2021-11" db="EMBL/GenBank/DDBJ databases">
        <title>Streptomyces corallinus and Kineosporia corallina sp. nov., two new coral-derived marine actinobacteria.</title>
        <authorList>
            <person name="Buangrab K."/>
            <person name="Sutthacheep M."/>
            <person name="Yeemin T."/>
            <person name="Harunari E."/>
            <person name="Igarashi Y."/>
            <person name="Sripreechasak P."/>
            <person name="Kanchanasin P."/>
            <person name="Tanasupawat S."/>
            <person name="Phongsopitanun W."/>
        </authorList>
    </citation>
    <scope>NUCLEOTIDE SEQUENCE</scope>
    <source>
        <strain evidence="4">JCM 31032</strain>
    </source>
</reference>
<gene>
    <name evidence="4" type="ORF">LR394_01950</name>
</gene>
<evidence type="ECO:0000259" key="2">
    <source>
        <dbReference type="Pfam" id="PF14742"/>
    </source>
</evidence>
<dbReference type="Pfam" id="PF22422">
    <property type="entry name" value="MGH1-like_GH"/>
    <property type="match status" value="1"/>
</dbReference>
<dbReference type="RefSeq" id="WP_231438565.1">
    <property type="nucleotide sequence ID" value="NZ_JAJOMB010000001.1"/>
</dbReference>
<dbReference type="AlphaFoldDB" id="A0A9X1SRH8"/>
<sequence>MSGTAAVQPWLHDLVTTLCAPTTALCEPSGQIRGLGAQGVSHCDIRVLSRALLRVDGEEPTLVGGGAVSAGVARFVSVSRATDDAARIARTRTVRAGWVEEEITLSSVAEKPISLLVTLELATDLARVEAFRSGRPTQDIKPAPAGSPDSAARVEWDGPGVQVTVSANGARREYPRPDDSRPTTAFPPSDSTPPSAFPSSASPPTPSPDTAPTPTASPLGSPPTATNQSQSIFLSWEVELPPHGTTSLTWNLSAHVDATAVTALHTNVSSSALDHTPTATAGDPRIPALLRASWSDLRALRMTPSDDPSAVFLAAGSPWYFTLFGRDSIWAARFLLPFGTALAEGTLRALATRQGTKTDIDTAEEPGKIPHEIRSTATEHGSGESAMSLPPLYYGTVDATPLWICLLHDSWRWGMPETVVVELLPALEAALGWMHDQGEGFLKYQDESGHGLANQCWKDSPDSVRFFDGTIAEGPVALCEVQGYAYEAAVRGAGLLDHFGRPGAAFWRDWADRLAERFRAEFWVTRADGLHLPALALDGSGRPVDSLTSNIGHLLGTGLLSAEESEHVAALLATPALSSGYGLRTMATTEGGYDPLSYHCGSVWAHDTAIAVHGLARSGLGSAAFGLIEGLLAAGADFGYRLPELYSGDPAGYTAQPIPYPSACRPQAWSAAAIGPIVQALAGLSAENGTLECLPPAGSPFGALEVSGLRFGPEELSVVVESGGRGRLSPPR</sequence>
<feature type="domain" description="Mannosylglycerate hydrolase MGH1-like glycoside hydrolase" evidence="3">
    <location>
        <begin position="480"/>
        <end position="633"/>
    </location>
</feature>
<dbReference type="InterPro" id="IPR054491">
    <property type="entry name" value="MGH1-like_GH"/>
</dbReference>
<dbReference type="Gene3D" id="1.50.10.10">
    <property type="match status" value="1"/>
</dbReference>
<protein>
    <recommendedName>
        <fullName evidence="6">Amylo-alpha-1,6-glucosidase</fullName>
    </recommendedName>
</protein>
<dbReference type="SUPFAM" id="SSF48208">
    <property type="entry name" value="Six-hairpin glycosidases"/>
    <property type="match status" value="1"/>
</dbReference>
<evidence type="ECO:0000313" key="4">
    <source>
        <dbReference type="EMBL" id="MCD5309642.1"/>
    </source>
</evidence>
<dbReference type="EMBL" id="JAJOMB010000001">
    <property type="protein sequence ID" value="MCD5309642.1"/>
    <property type="molecule type" value="Genomic_DNA"/>
</dbReference>
<dbReference type="GO" id="GO:0005975">
    <property type="term" value="P:carbohydrate metabolic process"/>
    <property type="evidence" value="ECO:0007669"/>
    <property type="project" value="InterPro"/>
</dbReference>
<accession>A0A9X1SRH8</accession>
<keyword evidence="5" id="KW-1185">Reference proteome</keyword>
<organism evidence="4 5">
    <name type="scientific">Kineosporia babensis</name>
    <dbReference type="NCBI Taxonomy" id="499548"/>
    <lineage>
        <taxon>Bacteria</taxon>
        <taxon>Bacillati</taxon>
        <taxon>Actinomycetota</taxon>
        <taxon>Actinomycetes</taxon>
        <taxon>Kineosporiales</taxon>
        <taxon>Kineosporiaceae</taxon>
        <taxon>Kineosporia</taxon>
    </lineage>
</organism>
<evidence type="ECO:0008006" key="6">
    <source>
        <dbReference type="Google" id="ProtNLM"/>
    </source>
</evidence>
<proteinExistence type="predicted"/>
<feature type="compositionally biased region" description="Basic and acidic residues" evidence="1">
    <location>
        <begin position="170"/>
        <end position="181"/>
    </location>
</feature>
<dbReference type="InterPro" id="IPR032856">
    <property type="entry name" value="GDE_N_bis"/>
</dbReference>
<feature type="compositionally biased region" description="Pro residues" evidence="1">
    <location>
        <begin position="201"/>
        <end position="211"/>
    </location>
</feature>
<evidence type="ECO:0000256" key="1">
    <source>
        <dbReference type="SAM" id="MobiDB-lite"/>
    </source>
</evidence>
<dbReference type="Proteomes" id="UP001138997">
    <property type="component" value="Unassembled WGS sequence"/>
</dbReference>
<feature type="compositionally biased region" description="Low complexity" evidence="1">
    <location>
        <begin position="182"/>
        <end position="200"/>
    </location>
</feature>
<feature type="domain" description="Putative glycogen debranching enzyme N-terminal" evidence="2">
    <location>
        <begin position="21"/>
        <end position="139"/>
    </location>
</feature>
<evidence type="ECO:0000259" key="3">
    <source>
        <dbReference type="Pfam" id="PF22422"/>
    </source>
</evidence>
<feature type="region of interest" description="Disordered" evidence="1">
    <location>
        <begin position="136"/>
        <end position="227"/>
    </location>
</feature>
<dbReference type="InterPro" id="IPR008928">
    <property type="entry name" value="6-hairpin_glycosidase_sf"/>
</dbReference>
<dbReference type="InterPro" id="IPR012341">
    <property type="entry name" value="6hp_glycosidase-like_sf"/>
</dbReference>
<name>A0A9X1SRH8_9ACTN</name>
<comment type="caution">
    <text evidence="4">The sequence shown here is derived from an EMBL/GenBank/DDBJ whole genome shotgun (WGS) entry which is preliminary data.</text>
</comment>